<accession>A0A246JEA2</accession>
<comment type="caution">
    <text evidence="2">The sequence shown here is derived from an EMBL/GenBank/DDBJ whole genome shotgun (WGS) entry which is preliminary data.</text>
</comment>
<dbReference type="Proteomes" id="UP000197097">
    <property type="component" value="Unassembled WGS sequence"/>
</dbReference>
<evidence type="ECO:0000313" key="2">
    <source>
        <dbReference type="EMBL" id="OWQ90566.1"/>
    </source>
</evidence>
<dbReference type="EMBL" id="NISJ01000022">
    <property type="protein sequence ID" value="OWQ90566.1"/>
    <property type="molecule type" value="Genomic_DNA"/>
</dbReference>
<evidence type="ECO:0000256" key="1">
    <source>
        <dbReference type="SAM" id="Phobius"/>
    </source>
</evidence>
<gene>
    <name evidence="2" type="ORF">CDQ91_20415</name>
</gene>
<keyword evidence="1" id="KW-0812">Transmembrane</keyword>
<evidence type="ECO:0008006" key="4">
    <source>
        <dbReference type="Google" id="ProtNLM"/>
    </source>
</evidence>
<keyword evidence="3" id="KW-1185">Reference proteome</keyword>
<feature type="transmembrane region" description="Helical" evidence="1">
    <location>
        <begin position="57"/>
        <end position="79"/>
    </location>
</feature>
<keyword evidence="1" id="KW-1133">Transmembrane helix</keyword>
<protein>
    <recommendedName>
        <fullName evidence="4">DUF3784 domain-containing protein</fullName>
    </recommendedName>
</protein>
<dbReference type="AlphaFoldDB" id="A0A246JEA2"/>
<name>A0A246JEA2_9SPHN</name>
<reference evidence="2 3" key="1">
    <citation type="journal article" date="2002" name="Int. J. Syst. Evol. Microbiol.">
        <title>Sphingopyxis witflariensis sp. nov., isolated from activated sludge.</title>
        <authorList>
            <person name="Kampfer P."/>
            <person name="Witzenberger R."/>
            <person name="Denner E.B."/>
            <person name="Busse H.J."/>
            <person name="Neef A."/>
        </authorList>
    </citation>
    <scope>NUCLEOTIDE SEQUENCE [LARGE SCALE GENOMIC DNA]</scope>
    <source>
        <strain evidence="2 3">DSM 14551</strain>
    </source>
</reference>
<keyword evidence="1" id="KW-0472">Membrane</keyword>
<feature type="transmembrane region" description="Helical" evidence="1">
    <location>
        <begin position="6"/>
        <end position="24"/>
    </location>
</feature>
<proteinExistence type="predicted"/>
<dbReference type="OrthoDB" id="7510659at2"/>
<evidence type="ECO:0000313" key="3">
    <source>
        <dbReference type="Proteomes" id="UP000197097"/>
    </source>
</evidence>
<sequence length="88" mass="9998">MPTTVIVIDLIGFLLVLLGFHLAFRQEHVRRWWGILRDEQHRPGEQPPLTDDDPLRYVLRISGVMILAFGIVLSLLFTLTHSPAPSAL</sequence>
<organism evidence="2 3">
    <name type="scientific">Sphingopyxis witflariensis</name>
    <dbReference type="NCBI Taxonomy" id="173675"/>
    <lineage>
        <taxon>Bacteria</taxon>
        <taxon>Pseudomonadati</taxon>
        <taxon>Pseudomonadota</taxon>
        <taxon>Alphaproteobacteria</taxon>
        <taxon>Sphingomonadales</taxon>
        <taxon>Sphingomonadaceae</taxon>
        <taxon>Sphingopyxis</taxon>
    </lineage>
</organism>
<dbReference type="RefSeq" id="WP_088474550.1">
    <property type="nucleotide sequence ID" value="NZ_NISJ01000022.1"/>
</dbReference>